<feature type="transmembrane region" description="Helical" evidence="1">
    <location>
        <begin position="28"/>
        <end position="51"/>
    </location>
</feature>
<keyword evidence="1" id="KW-0472">Membrane</keyword>
<evidence type="ECO:0000256" key="1">
    <source>
        <dbReference type="SAM" id="Phobius"/>
    </source>
</evidence>
<name>A0ABU4RE54_9FLAO</name>
<keyword evidence="1" id="KW-0812">Transmembrane</keyword>
<evidence type="ECO:0000313" key="2">
    <source>
        <dbReference type="EMBL" id="MDX6189730.1"/>
    </source>
</evidence>
<feature type="transmembrane region" description="Helical" evidence="1">
    <location>
        <begin position="57"/>
        <end position="79"/>
    </location>
</feature>
<proteinExistence type="predicted"/>
<evidence type="ECO:0000313" key="3">
    <source>
        <dbReference type="Proteomes" id="UP001273350"/>
    </source>
</evidence>
<dbReference type="EMBL" id="JAWXVI010000005">
    <property type="protein sequence ID" value="MDX6189730.1"/>
    <property type="molecule type" value="Genomic_DNA"/>
</dbReference>
<dbReference type="RefSeq" id="WP_230001625.1">
    <property type="nucleotide sequence ID" value="NZ_CP087134.1"/>
</dbReference>
<evidence type="ECO:0008006" key="4">
    <source>
        <dbReference type="Google" id="ProtNLM"/>
    </source>
</evidence>
<keyword evidence="3" id="KW-1185">Reference proteome</keyword>
<organism evidence="2 3">
    <name type="scientific">Flavobacterium cupriresistens</name>
    <dbReference type="NCBI Taxonomy" id="2893885"/>
    <lineage>
        <taxon>Bacteria</taxon>
        <taxon>Pseudomonadati</taxon>
        <taxon>Bacteroidota</taxon>
        <taxon>Flavobacteriia</taxon>
        <taxon>Flavobacteriales</taxon>
        <taxon>Flavobacteriaceae</taxon>
        <taxon>Flavobacterium</taxon>
    </lineage>
</organism>
<reference evidence="2 3" key="1">
    <citation type="submission" date="2023-11" db="EMBL/GenBank/DDBJ databases">
        <title>Unpublished Manusciprt.</title>
        <authorList>
            <person name="Saticioglu I.B."/>
            <person name="Ay H."/>
            <person name="Ajmi N."/>
            <person name="Altun S."/>
            <person name="Duman M."/>
        </authorList>
    </citation>
    <scope>NUCLEOTIDE SEQUENCE [LARGE SCALE GENOMIC DNA]</scope>
    <source>
        <strain evidence="2 3">Fl-318</strain>
    </source>
</reference>
<comment type="caution">
    <text evidence="2">The sequence shown here is derived from an EMBL/GenBank/DDBJ whole genome shotgun (WGS) entry which is preliminary data.</text>
</comment>
<protein>
    <recommendedName>
        <fullName evidence="4">PH domain-containing protein</fullName>
    </recommendedName>
</protein>
<accession>A0ABU4RE54</accession>
<gene>
    <name evidence="2" type="ORF">SGQ83_10235</name>
</gene>
<dbReference type="Proteomes" id="UP001273350">
    <property type="component" value="Unassembled WGS sequence"/>
</dbReference>
<keyword evidence="1" id="KW-1133">Transmembrane helix</keyword>
<sequence>MEEPKKMISEIIETNSEIIISTPKKRSWVLIIFLSLITLQFTNGIIQSLFFTNNLPLISRIMILVLSITVVYFTLRGLLWQLKGIREISISNGELKLSKLSPLWTKTKTYKLSEVKTIDIKDEAVSEGPIAMLQLLRITDKIKITFFYGYETITATGGIDLTEAIKLKKLMQSKTNLN</sequence>